<comment type="caution">
    <text evidence="1">Lacks conserved residue(s) required for the propagation of feature annotation.</text>
</comment>
<evidence type="ECO:0000313" key="3">
    <source>
        <dbReference type="Proteomes" id="UP001629244"/>
    </source>
</evidence>
<evidence type="ECO:0000256" key="1">
    <source>
        <dbReference type="RuleBase" id="RU363076"/>
    </source>
</evidence>
<sequence length="214" mass="22477">MKLPLVPTILVGLAVAAMIGLGIWQLDRRGEKEALIASLAANRDLPAMAFPSPPVGDAHLFRRSGLMCLDVAGWSEQAGRDASGKSGWRHLADCRTGAEGMGVQVDMGVSTAPGMKPAWKGGAVTGTITHAPDSTPLLASLFGKRPPRNLMLVADTPAPGLAASAAPDPSSVPNNHLAYAVQWFLFAGIAMVIYVLALRWRERRAPSAPTPPQS</sequence>
<name>A0ABW8YIR6_9SPHN</name>
<dbReference type="Proteomes" id="UP001629244">
    <property type="component" value="Unassembled WGS sequence"/>
</dbReference>
<evidence type="ECO:0000313" key="2">
    <source>
        <dbReference type="EMBL" id="MFL9840084.1"/>
    </source>
</evidence>
<dbReference type="EMBL" id="JBELQC010000001">
    <property type="protein sequence ID" value="MFL9840084.1"/>
    <property type="molecule type" value="Genomic_DNA"/>
</dbReference>
<dbReference type="InterPro" id="IPR002994">
    <property type="entry name" value="Surf1/Shy1"/>
</dbReference>
<feature type="transmembrane region" description="Helical" evidence="1">
    <location>
        <begin position="177"/>
        <end position="197"/>
    </location>
</feature>
<gene>
    <name evidence="2" type="ORF">ABS767_03830</name>
</gene>
<keyword evidence="3" id="KW-1185">Reference proteome</keyword>
<comment type="caution">
    <text evidence="2">The sequence shown here is derived from an EMBL/GenBank/DDBJ whole genome shotgun (WGS) entry which is preliminary data.</text>
</comment>
<keyword evidence="1" id="KW-1133">Transmembrane helix</keyword>
<accession>A0ABW8YIR6</accession>
<proteinExistence type="inferred from homology"/>
<keyword evidence="1" id="KW-0472">Membrane</keyword>
<dbReference type="RefSeq" id="WP_408077036.1">
    <property type="nucleotide sequence ID" value="NZ_JBELQC010000001.1"/>
</dbReference>
<comment type="similarity">
    <text evidence="1">Belongs to the SURF1 family.</text>
</comment>
<protein>
    <recommendedName>
        <fullName evidence="1">SURF1-like protein</fullName>
    </recommendedName>
</protein>
<reference evidence="2 3" key="1">
    <citation type="submission" date="2024-06" db="EMBL/GenBank/DDBJ databases">
        <authorList>
            <person name="Kaempfer P."/>
            <person name="Viver T."/>
        </authorList>
    </citation>
    <scope>NUCLEOTIDE SEQUENCE [LARGE SCALE GENOMIC DNA]</scope>
    <source>
        <strain evidence="2 3">ST-64</strain>
    </source>
</reference>
<keyword evidence="1" id="KW-1003">Cell membrane</keyword>
<dbReference type="CDD" id="cd06662">
    <property type="entry name" value="SURF1"/>
    <property type="match status" value="1"/>
</dbReference>
<keyword evidence="1" id="KW-0812">Transmembrane</keyword>
<organism evidence="2 3">
    <name type="scientific">Sphingomonas plantiphila</name>
    <dbReference type="NCBI Taxonomy" id="3163295"/>
    <lineage>
        <taxon>Bacteria</taxon>
        <taxon>Pseudomonadati</taxon>
        <taxon>Pseudomonadota</taxon>
        <taxon>Alphaproteobacteria</taxon>
        <taxon>Sphingomonadales</taxon>
        <taxon>Sphingomonadaceae</taxon>
        <taxon>Sphingomonas</taxon>
    </lineage>
</organism>
<comment type="subcellular location">
    <subcellularLocation>
        <location evidence="1">Cell membrane</location>
        <topology evidence="1">Multi-pass membrane protein</topology>
    </subcellularLocation>
</comment>
<dbReference type="Pfam" id="PF02104">
    <property type="entry name" value="SURF1"/>
    <property type="match status" value="1"/>
</dbReference>